<reference evidence="2" key="1">
    <citation type="submission" date="2021-06" db="EMBL/GenBank/DDBJ databases">
        <authorList>
            <person name="Tome M."/>
            <person name="Jakse J."/>
            <person name="Slemc L."/>
            <person name="Garcia A.R."/>
            <person name="Petkovic H."/>
        </authorList>
    </citation>
    <scope>NUCLEOTIDE SEQUENCE</scope>
    <source>
        <plasmid evidence="2">pPZG101</plasmid>
        <plasmid evidence="1">unnamed</plasmid>
    </source>
</reference>
<dbReference type="RefSeq" id="WP_003979050.1">
    <property type="nucleotide sequence ID" value="NZ_CP025552.1"/>
</dbReference>
<dbReference type="EMBL" id="MZ502218">
    <property type="protein sequence ID" value="QXV92103.1"/>
    <property type="molecule type" value="Genomic_DNA"/>
</dbReference>
<dbReference type="AlphaFoldDB" id="A0A8F7KW48"/>
<geneLocation type="plasmid" evidence="1">
    <name>unnamed</name>
</geneLocation>
<organism evidence="2">
    <name type="scientific">Streptomyces rimosus</name>
    <dbReference type="NCBI Taxonomy" id="1927"/>
    <lineage>
        <taxon>Bacteria</taxon>
        <taxon>Bacillati</taxon>
        <taxon>Actinomycetota</taxon>
        <taxon>Actinomycetes</taxon>
        <taxon>Kitasatosporales</taxon>
        <taxon>Streptomycetaceae</taxon>
        <taxon>Streptomyces</taxon>
    </lineage>
</organism>
<gene>
    <name evidence="1" type="ORF">M4018_083010</name>
    <name evidence="2" type="ORF">R6500_083010</name>
</gene>
<geneLocation type="plasmid" evidence="2">
    <name>pPZG101</name>
</geneLocation>
<protein>
    <submittedName>
        <fullName evidence="2">Uncharacterized protein</fullName>
    </submittedName>
</protein>
<proteinExistence type="predicted"/>
<accession>A0A8F7KW48</accession>
<dbReference type="GeneID" id="66860571"/>
<name>A0A8F7KW48_STRRM</name>
<sequence length="104" mass="10967">MPHTTPAAIPAAAAGPLAMLAAADNLVRQRAARPGAVPVPQVTVYLDEATAVFAAPARDVHGLVADLIRSARHRGIYDPGQPWRPRRQYATPAQLTAAIERGEA</sequence>
<evidence type="ECO:0000313" key="2">
    <source>
        <dbReference type="EMBL" id="QXV92372.1"/>
    </source>
</evidence>
<keyword evidence="2" id="KW-0614">Plasmid</keyword>
<evidence type="ECO:0000313" key="1">
    <source>
        <dbReference type="EMBL" id="QXV92103.1"/>
    </source>
</evidence>
<dbReference type="EMBL" id="MZ502219">
    <property type="protein sequence ID" value="QXV92372.1"/>
    <property type="molecule type" value="Genomic_DNA"/>
</dbReference>